<dbReference type="AlphaFoldDB" id="A0ABD1Y0K0"/>
<dbReference type="PANTHER" id="PTHR21541">
    <property type="entry name" value="BTB POZ DOMAIN CONTAINING 12"/>
    <property type="match status" value="1"/>
</dbReference>
<sequence>MEDSSDGDSSLSVLEEYRELERAGEEAALAALAQMINNRRYSDLILVCKNGVEKYGSRLWLSARCAELERHIANESTVTEAGHTVVSLPATGPAAMLIVLEYLHTGSSESILRLLRPRTVKIISRDVLRAARQLRLPRLEKLIWSILRTDVSRLNPENIQEDSGIERELIFGALSRMLETPGYSDVLIESREGVLTPASRLWLEARCPVLGRMFMTRRETRRSNAVIEKISLNVSTEVIYILLNYLYTGSSRSYSQIPEERKRWVTGLEGICAARYLDIPQLEKILWSSLFMEVSRSISTLEPIDVELTMFRLSELRDFAFGFLSGRIENPVEHDRNVQMLAADLVQIIDLVWMDTDCIKHLTREDFVYFLIKTRRGSSGGQVPYRLEEYLRVRNIIIWCVWEQRSRIYPSADIVLQLISGFFSKAEFAEPLHHAECSDREREESYRLLVRQRRRIARARTTRRILTMVCTIAKFEESFLPFVNLELIHPDILINLLHPWRLIPASVIQDALQKQPLYL</sequence>
<accession>A0ABD1Y0K0</accession>
<evidence type="ECO:0000313" key="4">
    <source>
        <dbReference type="Proteomes" id="UP001605036"/>
    </source>
</evidence>
<feature type="domain" description="BTB" evidence="2">
    <location>
        <begin position="184"/>
        <end position="249"/>
    </location>
</feature>
<dbReference type="SUPFAM" id="SSF54695">
    <property type="entry name" value="POZ domain"/>
    <property type="match status" value="2"/>
</dbReference>
<evidence type="ECO:0000256" key="1">
    <source>
        <dbReference type="ARBA" id="ARBA00004906"/>
    </source>
</evidence>
<dbReference type="InterPro" id="IPR011333">
    <property type="entry name" value="SKP1/BTB/POZ_sf"/>
</dbReference>
<keyword evidence="4" id="KW-1185">Reference proteome</keyword>
<reference evidence="3 4" key="1">
    <citation type="submission" date="2024-09" db="EMBL/GenBank/DDBJ databases">
        <title>Chromosome-scale assembly of Riccia fluitans.</title>
        <authorList>
            <person name="Paukszto L."/>
            <person name="Sawicki J."/>
            <person name="Karawczyk K."/>
            <person name="Piernik-Szablinska J."/>
            <person name="Szczecinska M."/>
            <person name="Mazdziarz M."/>
        </authorList>
    </citation>
    <scope>NUCLEOTIDE SEQUENCE [LARGE SCALE GENOMIC DNA]</scope>
    <source>
        <strain evidence="3">Rf_01</strain>
        <tissue evidence="3">Aerial parts of the thallus</tissue>
    </source>
</reference>
<organism evidence="3 4">
    <name type="scientific">Riccia fluitans</name>
    <dbReference type="NCBI Taxonomy" id="41844"/>
    <lineage>
        <taxon>Eukaryota</taxon>
        <taxon>Viridiplantae</taxon>
        <taxon>Streptophyta</taxon>
        <taxon>Embryophyta</taxon>
        <taxon>Marchantiophyta</taxon>
        <taxon>Marchantiopsida</taxon>
        <taxon>Marchantiidae</taxon>
        <taxon>Marchantiales</taxon>
        <taxon>Ricciaceae</taxon>
        <taxon>Riccia</taxon>
    </lineage>
</organism>
<dbReference type="Pfam" id="PF00651">
    <property type="entry name" value="BTB"/>
    <property type="match status" value="2"/>
</dbReference>
<proteinExistence type="predicted"/>
<comment type="pathway">
    <text evidence="1">Protein modification; protein ubiquitination.</text>
</comment>
<evidence type="ECO:0000313" key="3">
    <source>
        <dbReference type="EMBL" id="KAL2620279.1"/>
    </source>
</evidence>
<dbReference type="Gene3D" id="3.30.710.10">
    <property type="entry name" value="Potassium Channel Kv1.1, Chain A"/>
    <property type="match status" value="2"/>
</dbReference>
<dbReference type="InterPro" id="IPR000210">
    <property type="entry name" value="BTB/POZ_dom"/>
</dbReference>
<name>A0ABD1Y0K0_9MARC</name>
<protein>
    <recommendedName>
        <fullName evidence="2">BTB domain-containing protein</fullName>
    </recommendedName>
</protein>
<comment type="caution">
    <text evidence="3">The sequence shown here is derived from an EMBL/GenBank/DDBJ whole genome shotgun (WGS) entry which is preliminary data.</text>
</comment>
<dbReference type="EMBL" id="JBHFFA010000006">
    <property type="protein sequence ID" value="KAL2620279.1"/>
    <property type="molecule type" value="Genomic_DNA"/>
</dbReference>
<gene>
    <name evidence="3" type="ORF">R1flu_000484</name>
</gene>
<evidence type="ECO:0000259" key="2">
    <source>
        <dbReference type="PROSITE" id="PS50097"/>
    </source>
</evidence>
<dbReference type="Proteomes" id="UP001605036">
    <property type="component" value="Unassembled WGS sequence"/>
</dbReference>
<dbReference type="PROSITE" id="PS50097">
    <property type="entry name" value="BTB"/>
    <property type="match status" value="1"/>
</dbReference>
<dbReference type="PANTHER" id="PTHR21541:SF3">
    <property type="entry name" value="STRUCTURE-SPECIFIC ENDONUCLEASE SUBUNIT SLX4"/>
    <property type="match status" value="1"/>
</dbReference>